<dbReference type="EMBL" id="JAVNWW010000001">
    <property type="protein sequence ID" value="MDU0807896.1"/>
    <property type="molecule type" value="Genomic_DNA"/>
</dbReference>
<dbReference type="Proteomes" id="UP001249959">
    <property type="component" value="Unassembled WGS sequence"/>
</dbReference>
<evidence type="ECO:0000256" key="3">
    <source>
        <dbReference type="ARBA" id="ARBA00022801"/>
    </source>
</evidence>
<sequence length="213" mass="24133">MIYQEAITCNPFQENAYFVWDDAGNGIVIDPGCYTYEERKEMQDFIESKGIKLHYILNTHAHIDHVLGVAYFQQTYKIPFCLHPFDKPLLDDAINRAQVYGFPHFQAAEVDRWLVNDEQIQVGEMNFKVLFVPGHAPGHVAFYEASMGWVFGGDVLFKRSIGRTDFPLCNHADLVNSIKTQLYTLPGETNVFPGHGPSTTISAEKISNPFVKA</sequence>
<dbReference type="SMART" id="SM00849">
    <property type="entry name" value="Lactamase_B"/>
    <property type="match status" value="1"/>
</dbReference>
<keyword evidence="3" id="KW-0378">Hydrolase</keyword>
<evidence type="ECO:0000256" key="1">
    <source>
        <dbReference type="ARBA" id="ARBA00001947"/>
    </source>
</evidence>
<accession>A0ABU3TPY0</accession>
<keyword evidence="7" id="KW-1185">Reference proteome</keyword>
<dbReference type="InterPro" id="IPR036866">
    <property type="entry name" value="RibonucZ/Hydroxyglut_hydro"/>
</dbReference>
<comment type="caution">
    <text evidence="6">The sequence shown here is derived from an EMBL/GenBank/DDBJ whole genome shotgun (WGS) entry which is preliminary data.</text>
</comment>
<dbReference type="RefSeq" id="WP_315576609.1">
    <property type="nucleotide sequence ID" value="NZ_JARDXH010000004.1"/>
</dbReference>
<evidence type="ECO:0000256" key="2">
    <source>
        <dbReference type="ARBA" id="ARBA00022723"/>
    </source>
</evidence>
<proteinExistence type="predicted"/>
<gene>
    <name evidence="6" type="ORF">PQG45_02470</name>
</gene>
<evidence type="ECO:0000256" key="4">
    <source>
        <dbReference type="ARBA" id="ARBA00022833"/>
    </source>
</evidence>
<protein>
    <submittedName>
        <fullName evidence="6">MBL fold metallo-hydrolase</fullName>
    </submittedName>
</protein>
<feature type="domain" description="Metallo-beta-lactamase" evidence="5">
    <location>
        <begin position="13"/>
        <end position="195"/>
    </location>
</feature>
<dbReference type="InterPro" id="IPR051453">
    <property type="entry name" value="MBL_Glyoxalase_II"/>
</dbReference>
<keyword evidence="2" id="KW-0479">Metal-binding</keyword>
<evidence type="ECO:0000259" key="5">
    <source>
        <dbReference type="SMART" id="SM00849"/>
    </source>
</evidence>
<dbReference type="InterPro" id="IPR001279">
    <property type="entry name" value="Metallo-B-lactamas"/>
</dbReference>
<dbReference type="Gene3D" id="3.60.15.10">
    <property type="entry name" value="Ribonuclease Z/Hydroxyacylglutathione hydrolase-like"/>
    <property type="match status" value="1"/>
</dbReference>
<dbReference type="PANTHER" id="PTHR46233">
    <property type="entry name" value="HYDROXYACYLGLUTATHIONE HYDROLASE GLOC"/>
    <property type="match status" value="1"/>
</dbReference>
<comment type="cofactor">
    <cofactor evidence="1">
        <name>Zn(2+)</name>
        <dbReference type="ChEBI" id="CHEBI:29105"/>
    </cofactor>
</comment>
<organism evidence="6 7">
    <name type="scientific">Aquirufa regiilacus</name>
    <dbReference type="NCBI Taxonomy" id="3024868"/>
    <lineage>
        <taxon>Bacteria</taxon>
        <taxon>Pseudomonadati</taxon>
        <taxon>Bacteroidota</taxon>
        <taxon>Cytophagia</taxon>
        <taxon>Cytophagales</taxon>
        <taxon>Flectobacillaceae</taxon>
        <taxon>Aquirufa</taxon>
    </lineage>
</organism>
<evidence type="ECO:0000313" key="7">
    <source>
        <dbReference type="Proteomes" id="UP001249959"/>
    </source>
</evidence>
<dbReference type="PANTHER" id="PTHR46233:SF3">
    <property type="entry name" value="HYDROXYACYLGLUTATHIONE HYDROLASE GLOC"/>
    <property type="match status" value="1"/>
</dbReference>
<keyword evidence="4" id="KW-0862">Zinc</keyword>
<reference evidence="6 7" key="1">
    <citation type="submission" date="2023-09" db="EMBL/GenBank/DDBJ databases">
        <title>Aquirufa genomes.</title>
        <authorList>
            <person name="Pitt A."/>
        </authorList>
    </citation>
    <scope>NUCLEOTIDE SEQUENCE [LARGE SCALE GENOMIC DNA]</scope>
    <source>
        <strain evidence="6 7">LEOWEIH-7C</strain>
    </source>
</reference>
<dbReference type="CDD" id="cd06262">
    <property type="entry name" value="metallo-hydrolase-like_MBL-fold"/>
    <property type="match status" value="1"/>
</dbReference>
<evidence type="ECO:0000313" key="6">
    <source>
        <dbReference type="EMBL" id="MDU0807896.1"/>
    </source>
</evidence>
<dbReference type="Pfam" id="PF00753">
    <property type="entry name" value="Lactamase_B"/>
    <property type="match status" value="1"/>
</dbReference>
<dbReference type="SUPFAM" id="SSF56281">
    <property type="entry name" value="Metallo-hydrolase/oxidoreductase"/>
    <property type="match status" value="1"/>
</dbReference>
<name>A0ABU3TPY0_9BACT</name>